<feature type="signal peptide" evidence="4">
    <location>
        <begin position="1"/>
        <end position="17"/>
    </location>
</feature>
<evidence type="ECO:0000256" key="4">
    <source>
        <dbReference type="SAM" id="SignalP"/>
    </source>
</evidence>
<comment type="subcellular location">
    <subcellularLocation>
        <location evidence="1">Periplasm</location>
    </subcellularLocation>
</comment>
<dbReference type="GO" id="GO:0042918">
    <property type="term" value="P:alkanesulfonate transmembrane transport"/>
    <property type="evidence" value="ECO:0007669"/>
    <property type="project" value="TreeGrafter"/>
</dbReference>
<dbReference type="SUPFAM" id="SSF53850">
    <property type="entry name" value="Periplasmic binding protein-like II"/>
    <property type="match status" value="1"/>
</dbReference>
<dbReference type="EMBL" id="JAGTJQ010000003">
    <property type="protein sequence ID" value="KAH7036011.1"/>
    <property type="molecule type" value="Genomic_DNA"/>
</dbReference>
<dbReference type="PANTHER" id="PTHR30024:SF47">
    <property type="entry name" value="TAURINE-BINDING PERIPLASMIC PROTEIN"/>
    <property type="match status" value="1"/>
</dbReference>
<dbReference type="Proteomes" id="UP000756346">
    <property type="component" value="Unassembled WGS sequence"/>
</dbReference>
<name>A0A9P8YFJ1_9PEZI</name>
<comment type="caution">
    <text evidence="6">The sequence shown here is derived from an EMBL/GenBank/DDBJ whole genome shotgun (WGS) entry which is preliminary data.</text>
</comment>
<protein>
    <recommendedName>
        <fullName evidence="5">SsuA/THI5-like domain-containing protein</fullName>
    </recommendedName>
</protein>
<dbReference type="InterPro" id="IPR015168">
    <property type="entry name" value="SsuA/THI5"/>
</dbReference>
<dbReference type="OrthoDB" id="3471445at2759"/>
<evidence type="ECO:0000313" key="6">
    <source>
        <dbReference type="EMBL" id="KAH7036011.1"/>
    </source>
</evidence>
<evidence type="ECO:0000256" key="2">
    <source>
        <dbReference type="ARBA" id="ARBA00010742"/>
    </source>
</evidence>
<dbReference type="AlphaFoldDB" id="A0A9P8YFJ1"/>
<evidence type="ECO:0000259" key="5">
    <source>
        <dbReference type="Pfam" id="PF09084"/>
    </source>
</evidence>
<feature type="domain" description="SsuA/THI5-like" evidence="5">
    <location>
        <begin position="30"/>
        <end position="177"/>
    </location>
</feature>
<evidence type="ECO:0000313" key="7">
    <source>
        <dbReference type="Proteomes" id="UP000756346"/>
    </source>
</evidence>
<dbReference type="PANTHER" id="PTHR30024">
    <property type="entry name" value="ALIPHATIC SULFONATES-BINDING PROTEIN-RELATED"/>
    <property type="match status" value="1"/>
</dbReference>
<feature type="chain" id="PRO_5040291374" description="SsuA/THI5-like domain-containing protein" evidence="4">
    <location>
        <begin position="18"/>
        <end position="367"/>
    </location>
</feature>
<dbReference type="Gene3D" id="3.40.190.10">
    <property type="entry name" value="Periplasmic binding protein-like II"/>
    <property type="match status" value="2"/>
</dbReference>
<keyword evidence="7" id="KW-1185">Reference proteome</keyword>
<dbReference type="Pfam" id="PF09084">
    <property type="entry name" value="NMT1"/>
    <property type="match status" value="1"/>
</dbReference>
<evidence type="ECO:0000256" key="3">
    <source>
        <dbReference type="ARBA" id="ARBA00022729"/>
    </source>
</evidence>
<gene>
    <name evidence="6" type="ORF">B0I36DRAFT_286611</name>
</gene>
<dbReference type="GeneID" id="70181152"/>
<reference evidence="6" key="1">
    <citation type="journal article" date="2021" name="Nat. Commun.">
        <title>Genetic determinants of endophytism in the Arabidopsis root mycobiome.</title>
        <authorList>
            <person name="Mesny F."/>
            <person name="Miyauchi S."/>
            <person name="Thiergart T."/>
            <person name="Pickel B."/>
            <person name="Atanasova L."/>
            <person name="Karlsson M."/>
            <person name="Huettel B."/>
            <person name="Barry K.W."/>
            <person name="Haridas S."/>
            <person name="Chen C."/>
            <person name="Bauer D."/>
            <person name="Andreopoulos W."/>
            <person name="Pangilinan J."/>
            <person name="LaButti K."/>
            <person name="Riley R."/>
            <person name="Lipzen A."/>
            <person name="Clum A."/>
            <person name="Drula E."/>
            <person name="Henrissat B."/>
            <person name="Kohler A."/>
            <person name="Grigoriev I.V."/>
            <person name="Martin F.M."/>
            <person name="Hacquard S."/>
        </authorList>
    </citation>
    <scope>NUCLEOTIDE SEQUENCE</scope>
    <source>
        <strain evidence="6">MPI-CAGE-CH-0230</strain>
    </source>
</reference>
<accession>A0A9P8YFJ1</accession>
<organism evidence="6 7">
    <name type="scientific">Microdochium trichocladiopsis</name>
    <dbReference type="NCBI Taxonomy" id="1682393"/>
    <lineage>
        <taxon>Eukaryota</taxon>
        <taxon>Fungi</taxon>
        <taxon>Dikarya</taxon>
        <taxon>Ascomycota</taxon>
        <taxon>Pezizomycotina</taxon>
        <taxon>Sordariomycetes</taxon>
        <taxon>Xylariomycetidae</taxon>
        <taxon>Xylariales</taxon>
        <taxon>Microdochiaceae</taxon>
        <taxon>Microdochium</taxon>
    </lineage>
</organism>
<comment type="similarity">
    <text evidence="2">Belongs to the bacterial solute-binding protein SsuA/TauA family.</text>
</comment>
<proteinExistence type="inferred from homology"/>
<dbReference type="RefSeq" id="XP_046016104.1">
    <property type="nucleotide sequence ID" value="XM_046151606.1"/>
</dbReference>
<keyword evidence="3 4" id="KW-0732">Signal</keyword>
<evidence type="ECO:0000256" key="1">
    <source>
        <dbReference type="ARBA" id="ARBA00004418"/>
    </source>
</evidence>
<dbReference type="GO" id="GO:0042597">
    <property type="term" value="C:periplasmic space"/>
    <property type="evidence" value="ECO:0007669"/>
    <property type="project" value="UniProtKB-SubCell"/>
</dbReference>
<sequence length="367" mass="38541">MHPGSVLVLALLAGAQAADTVQYGAFLKTATYSVANALGFFTKNNLEVVYNQVPNSTAAFDSILDGQYDILTATVDNALNYRFNQAQPITVLGQLDQGPGLVLAAVQSITSAKQLKGKPIIVDSPVSGYAYLLRKILSSHGLELGADYYFMTVGGTAARYSALLTGQLPNGTAVYATILNYPFTEQAAALNTGKAPSILGAVADVVAPITSSAFTIRQQSLADPVTHDRLVRFTQSMYAANEYLLEPRNKECAVSAIAAQLNITSAIAQSAYTDAINSLTGEVSPDGSFGVSTQGIRNVKDVRAQYGGFAGAPAGLDFDAALRPGPGQLIDYGIRDEAVLRQTLSPLKSTCEPSTVNMQARSGDLGA</sequence>